<dbReference type="GO" id="GO:0008270">
    <property type="term" value="F:zinc ion binding"/>
    <property type="evidence" value="ECO:0007669"/>
    <property type="project" value="InterPro"/>
</dbReference>
<feature type="coiled-coil region" evidence="8">
    <location>
        <begin position="131"/>
        <end position="158"/>
    </location>
</feature>
<evidence type="ECO:0000313" key="10">
    <source>
        <dbReference type="Proteomes" id="UP000500938"/>
    </source>
</evidence>
<gene>
    <name evidence="9" type="ORF">HKW67_01680</name>
</gene>
<proteinExistence type="inferred from homology"/>
<reference evidence="9 10" key="1">
    <citation type="submission" date="2020-05" db="EMBL/GenBank/DDBJ databases">
        <title>Complete genome sequence of Gemmatimonas greenlandica TET16.</title>
        <authorList>
            <person name="Zeng Y."/>
        </authorList>
    </citation>
    <scope>NUCLEOTIDE SEQUENCE [LARGE SCALE GENOMIC DNA]</scope>
    <source>
        <strain evidence="9 10">TET16</strain>
    </source>
</reference>
<dbReference type="PANTHER" id="PTHR11002">
    <property type="entry name" value="CARBONIC ANHYDRASE"/>
    <property type="match status" value="1"/>
</dbReference>
<organism evidence="9 10">
    <name type="scientific">Gemmatimonas groenlandica</name>
    <dbReference type="NCBI Taxonomy" id="2732249"/>
    <lineage>
        <taxon>Bacteria</taxon>
        <taxon>Pseudomonadati</taxon>
        <taxon>Gemmatimonadota</taxon>
        <taxon>Gemmatimonadia</taxon>
        <taxon>Gemmatimonadales</taxon>
        <taxon>Gemmatimonadaceae</taxon>
        <taxon>Gemmatimonas</taxon>
    </lineage>
</organism>
<dbReference type="Proteomes" id="UP000500938">
    <property type="component" value="Chromosome"/>
</dbReference>
<accession>A0A6M4IPW2</accession>
<dbReference type="KEGG" id="ggr:HKW67_01680"/>
<evidence type="ECO:0000256" key="2">
    <source>
        <dbReference type="ARBA" id="ARBA00012925"/>
    </source>
</evidence>
<dbReference type="Pfam" id="PF00484">
    <property type="entry name" value="Pro_CA"/>
    <property type="match status" value="1"/>
</dbReference>
<dbReference type="SUPFAM" id="SSF53056">
    <property type="entry name" value="beta-carbonic anhydrase, cab"/>
    <property type="match status" value="1"/>
</dbReference>
<keyword evidence="8" id="KW-0175">Coiled coil</keyword>
<evidence type="ECO:0000256" key="6">
    <source>
        <dbReference type="ARBA" id="ARBA00048348"/>
    </source>
</evidence>
<feature type="binding site" evidence="7">
    <location>
        <position position="108"/>
    </location>
    <ligand>
        <name>Zn(2+)</name>
        <dbReference type="ChEBI" id="CHEBI:29105"/>
    </ligand>
</feature>
<dbReference type="SMART" id="SM00947">
    <property type="entry name" value="Pro_CA"/>
    <property type="match status" value="1"/>
</dbReference>
<keyword evidence="4 7" id="KW-0862">Zinc</keyword>
<comment type="similarity">
    <text evidence="1">Belongs to the beta-class carbonic anhydrase family.</text>
</comment>
<keyword evidence="3 7" id="KW-0479">Metal-binding</keyword>
<feature type="binding site" evidence="7">
    <location>
        <position position="57"/>
    </location>
    <ligand>
        <name>Zn(2+)</name>
        <dbReference type="ChEBI" id="CHEBI:29105"/>
    </ligand>
</feature>
<evidence type="ECO:0000256" key="8">
    <source>
        <dbReference type="SAM" id="Coils"/>
    </source>
</evidence>
<evidence type="ECO:0000256" key="7">
    <source>
        <dbReference type="PIRSR" id="PIRSR601765-1"/>
    </source>
</evidence>
<dbReference type="CDD" id="cd03378">
    <property type="entry name" value="beta_CA_cladeC"/>
    <property type="match status" value="1"/>
</dbReference>
<evidence type="ECO:0000313" key="9">
    <source>
        <dbReference type="EMBL" id="QJR34321.1"/>
    </source>
</evidence>
<dbReference type="EMBL" id="CP053085">
    <property type="protein sequence ID" value="QJR34321.1"/>
    <property type="molecule type" value="Genomic_DNA"/>
</dbReference>
<evidence type="ECO:0000256" key="3">
    <source>
        <dbReference type="ARBA" id="ARBA00022723"/>
    </source>
</evidence>
<name>A0A6M4IPW2_9BACT</name>
<dbReference type="InterPro" id="IPR001765">
    <property type="entry name" value="Carbonic_anhydrase"/>
</dbReference>
<dbReference type="Gene3D" id="3.40.1050.10">
    <property type="entry name" value="Carbonic anhydrase"/>
    <property type="match status" value="1"/>
</dbReference>
<evidence type="ECO:0000256" key="4">
    <source>
        <dbReference type="ARBA" id="ARBA00022833"/>
    </source>
</evidence>
<protein>
    <recommendedName>
        <fullName evidence="2">carbonic anhydrase</fullName>
        <ecNumber evidence="2">4.2.1.1</ecNumber>
    </recommendedName>
</protein>
<keyword evidence="10" id="KW-1185">Reference proteome</keyword>
<dbReference type="GO" id="GO:0004089">
    <property type="term" value="F:carbonate dehydratase activity"/>
    <property type="evidence" value="ECO:0007669"/>
    <property type="project" value="UniProtKB-EC"/>
</dbReference>
<comment type="catalytic activity">
    <reaction evidence="6">
        <text>hydrogencarbonate + H(+) = CO2 + H2O</text>
        <dbReference type="Rhea" id="RHEA:10748"/>
        <dbReference type="ChEBI" id="CHEBI:15377"/>
        <dbReference type="ChEBI" id="CHEBI:15378"/>
        <dbReference type="ChEBI" id="CHEBI:16526"/>
        <dbReference type="ChEBI" id="CHEBI:17544"/>
        <dbReference type="EC" id="4.2.1.1"/>
    </reaction>
</comment>
<dbReference type="PANTHER" id="PTHR11002:SF76">
    <property type="entry name" value="CARBONIC ANHYDRASE"/>
    <property type="match status" value="1"/>
</dbReference>
<feature type="binding site" evidence="7">
    <location>
        <position position="55"/>
    </location>
    <ligand>
        <name>Zn(2+)</name>
        <dbReference type="ChEBI" id="CHEBI:29105"/>
    </ligand>
</feature>
<evidence type="ECO:0000256" key="5">
    <source>
        <dbReference type="ARBA" id="ARBA00023239"/>
    </source>
</evidence>
<dbReference type="EC" id="4.2.1.1" evidence="2"/>
<sequence length="196" mass="20916">MPMPHENRDPQAALAALYAGNARFASGEITAPNRHMARLKEVSDTQAPFAAFLGCADSRVPVEIVFDQGFGDLFVTRIAGNVADAAIIGSLEFGTEVLGAQVLYVLGHTRCGAVTATMEGHDVPGQISTLYQHIRRAAKEARGDLNEAIRRNVQIQAEVLREASPVIARRVARGELVIAGGVYDLDTGLVAPVVLE</sequence>
<keyword evidence="5" id="KW-0456">Lyase</keyword>
<feature type="binding site" evidence="7">
    <location>
        <position position="111"/>
    </location>
    <ligand>
        <name>Zn(2+)</name>
        <dbReference type="ChEBI" id="CHEBI:29105"/>
    </ligand>
</feature>
<evidence type="ECO:0000256" key="1">
    <source>
        <dbReference type="ARBA" id="ARBA00006217"/>
    </source>
</evidence>
<dbReference type="AlphaFoldDB" id="A0A6M4IPW2"/>
<dbReference type="InterPro" id="IPR036874">
    <property type="entry name" value="Carbonic_anhydrase_sf"/>
</dbReference>
<comment type="cofactor">
    <cofactor evidence="7">
        <name>Zn(2+)</name>
        <dbReference type="ChEBI" id="CHEBI:29105"/>
    </cofactor>
    <text evidence="7">Binds 1 zinc ion per subunit.</text>
</comment>